<dbReference type="EMBL" id="JBHSSM010000024">
    <property type="protein sequence ID" value="MFC6316177.1"/>
    <property type="molecule type" value="Genomic_DNA"/>
</dbReference>
<dbReference type="InterPro" id="IPR053163">
    <property type="entry name" value="HTH-type_regulator_Rgg"/>
</dbReference>
<organism evidence="2 3">
    <name type="scientific">Lapidilactobacillus achengensis</name>
    <dbReference type="NCBI Taxonomy" id="2486000"/>
    <lineage>
        <taxon>Bacteria</taxon>
        <taxon>Bacillati</taxon>
        <taxon>Bacillota</taxon>
        <taxon>Bacilli</taxon>
        <taxon>Lactobacillales</taxon>
        <taxon>Lactobacillaceae</taxon>
        <taxon>Lapidilactobacillus</taxon>
    </lineage>
</organism>
<dbReference type="PANTHER" id="PTHR37038">
    <property type="entry name" value="TRANSCRIPTIONAL REGULATOR-RELATED"/>
    <property type="match status" value="1"/>
</dbReference>
<evidence type="ECO:0000313" key="2">
    <source>
        <dbReference type="EMBL" id="MFC6316177.1"/>
    </source>
</evidence>
<feature type="domain" description="HTH cro/C1-type" evidence="1">
    <location>
        <begin position="7"/>
        <end position="60"/>
    </location>
</feature>
<dbReference type="InterPro" id="IPR011990">
    <property type="entry name" value="TPR-like_helical_dom_sf"/>
</dbReference>
<sequence length="302" mass="34864">MTHGELIKKLRVERGLTQAELAKGICSRTTLSVFENNGTYLSAEILFKYLDRLNVLPNEYMAMIAADDEVGLPELPANKDYLLRKIESLIYQGKSLSLHESIRGFYAAYACDHDVFYLYLLIQIESARSLQVTGRVQLNPELIADAKSYLTRSESFHSFDLLLFTSVLHTYTAEQQAEYYSQIITKRLLSAYDRPEYIALTKFIIRAITLRLSNQDYERARQYLGDLQEITRRFPDMDCHLLFMILDEKLNQGNQRLAQQLFETLRVIAINDQLNPDIEIIGYLLNNDGSSDESSRRCLVFN</sequence>
<dbReference type="Pfam" id="PF01381">
    <property type="entry name" value="HTH_3"/>
    <property type="match status" value="1"/>
</dbReference>
<proteinExistence type="predicted"/>
<evidence type="ECO:0000259" key="1">
    <source>
        <dbReference type="PROSITE" id="PS50943"/>
    </source>
</evidence>
<dbReference type="Proteomes" id="UP001596310">
    <property type="component" value="Unassembled WGS sequence"/>
</dbReference>
<dbReference type="PROSITE" id="PS50943">
    <property type="entry name" value="HTH_CROC1"/>
    <property type="match status" value="1"/>
</dbReference>
<comment type="caution">
    <text evidence="2">The sequence shown here is derived from an EMBL/GenBank/DDBJ whole genome shotgun (WGS) entry which is preliminary data.</text>
</comment>
<reference evidence="3" key="1">
    <citation type="journal article" date="2019" name="Int. J. Syst. Evol. Microbiol.">
        <title>The Global Catalogue of Microorganisms (GCM) 10K type strain sequencing project: providing services to taxonomists for standard genome sequencing and annotation.</title>
        <authorList>
            <consortium name="The Broad Institute Genomics Platform"/>
            <consortium name="The Broad Institute Genome Sequencing Center for Infectious Disease"/>
            <person name="Wu L."/>
            <person name="Ma J."/>
        </authorList>
    </citation>
    <scope>NUCLEOTIDE SEQUENCE [LARGE SCALE GENOMIC DNA]</scope>
    <source>
        <strain evidence="3">CCM 8897</strain>
    </source>
</reference>
<dbReference type="InterPro" id="IPR001387">
    <property type="entry name" value="Cro/C1-type_HTH"/>
</dbReference>
<keyword evidence="3" id="KW-1185">Reference proteome</keyword>
<gene>
    <name evidence="2" type="ORF">ACFQHW_11430</name>
</gene>
<dbReference type="Gene3D" id="1.25.40.10">
    <property type="entry name" value="Tetratricopeptide repeat domain"/>
    <property type="match status" value="1"/>
</dbReference>
<dbReference type="SMART" id="SM00530">
    <property type="entry name" value="HTH_XRE"/>
    <property type="match status" value="1"/>
</dbReference>
<protein>
    <submittedName>
        <fullName evidence="2">Helix-turn-helix domain-containing protein</fullName>
    </submittedName>
</protein>
<accession>A0ABW1UTD4</accession>
<evidence type="ECO:0000313" key="3">
    <source>
        <dbReference type="Proteomes" id="UP001596310"/>
    </source>
</evidence>
<dbReference type="RefSeq" id="WP_164511074.1">
    <property type="nucleotide sequence ID" value="NZ_JBHSSM010000024.1"/>
</dbReference>
<dbReference type="CDD" id="cd00093">
    <property type="entry name" value="HTH_XRE"/>
    <property type="match status" value="1"/>
</dbReference>
<dbReference type="InterPro" id="IPR010982">
    <property type="entry name" value="Lambda_DNA-bd_dom_sf"/>
</dbReference>
<name>A0ABW1UTD4_9LACO</name>
<dbReference type="SUPFAM" id="SSF47413">
    <property type="entry name" value="lambda repressor-like DNA-binding domains"/>
    <property type="match status" value="1"/>
</dbReference>